<evidence type="ECO:0000256" key="2">
    <source>
        <dbReference type="ARBA" id="ARBA00022676"/>
    </source>
</evidence>
<keyword evidence="3 4" id="KW-0808">Transferase</keyword>
<gene>
    <name evidence="6" type="ORF">O6P43_026979</name>
</gene>
<evidence type="ECO:0000256" key="1">
    <source>
        <dbReference type="ARBA" id="ARBA00009995"/>
    </source>
</evidence>
<name>A0AAD7L3S2_QUISA</name>
<dbReference type="KEGG" id="qsa:O6P43_026979"/>
<protein>
    <recommendedName>
        <fullName evidence="5">Glycosyltransferase</fullName>
        <ecNumber evidence="5">2.4.1.-</ecNumber>
    </recommendedName>
</protein>
<comment type="caution">
    <text evidence="6">The sequence shown here is derived from an EMBL/GenBank/DDBJ whole genome shotgun (WGS) entry which is preliminary data.</text>
</comment>
<evidence type="ECO:0000313" key="7">
    <source>
        <dbReference type="Proteomes" id="UP001163823"/>
    </source>
</evidence>
<keyword evidence="2 4" id="KW-0328">Glycosyltransferase</keyword>
<evidence type="ECO:0000256" key="5">
    <source>
        <dbReference type="RuleBase" id="RU362057"/>
    </source>
</evidence>
<dbReference type="FunFam" id="3.40.50.2000:FF:000051">
    <property type="entry name" value="Glycosyltransferase"/>
    <property type="match status" value="1"/>
</dbReference>
<evidence type="ECO:0000313" key="6">
    <source>
        <dbReference type="EMBL" id="KAJ7950842.1"/>
    </source>
</evidence>
<dbReference type="PROSITE" id="PS00375">
    <property type="entry name" value="UDPGT"/>
    <property type="match status" value="1"/>
</dbReference>
<dbReference type="Pfam" id="PF00201">
    <property type="entry name" value="UDPGT"/>
    <property type="match status" value="1"/>
</dbReference>
<proteinExistence type="inferred from homology"/>
<dbReference type="EC" id="2.4.1.-" evidence="5"/>
<dbReference type="EMBL" id="JARAOO010000011">
    <property type="protein sequence ID" value="KAJ7950842.1"/>
    <property type="molecule type" value="Genomic_DNA"/>
</dbReference>
<organism evidence="6 7">
    <name type="scientific">Quillaja saponaria</name>
    <name type="common">Soap bark tree</name>
    <dbReference type="NCBI Taxonomy" id="32244"/>
    <lineage>
        <taxon>Eukaryota</taxon>
        <taxon>Viridiplantae</taxon>
        <taxon>Streptophyta</taxon>
        <taxon>Embryophyta</taxon>
        <taxon>Tracheophyta</taxon>
        <taxon>Spermatophyta</taxon>
        <taxon>Magnoliopsida</taxon>
        <taxon>eudicotyledons</taxon>
        <taxon>Gunneridae</taxon>
        <taxon>Pentapetalae</taxon>
        <taxon>rosids</taxon>
        <taxon>fabids</taxon>
        <taxon>Fabales</taxon>
        <taxon>Quillajaceae</taxon>
        <taxon>Quillaja</taxon>
    </lineage>
</organism>
<accession>A0AAD7L3S2</accession>
<comment type="similarity">
    <text evidence="1 4">Belongs to the UDP-glycosyltransferase family.</text>
</comment>
<dbReference type="FunFam" id="3.40.50.2000:FF:000054">
    <property type="entry name" value="Glycosyltransferase"/>
    <property type="match status" value="1"/>
</dbReference>
<dbReference type="AlphaFoldDB" id="A0AAD7L3S2"/>
<dbReference type="PANTHER" id="PTHR48045:SF11">
    <property type="entry name" value="UDP-GLYCOSYLTRANSFERASE 72B1"/>
    <property type="match status" value="1"/>
</dbReference>
<keyword evidence="7" id="KW-1185">Reference proteome</keyword>
<dbReference type="SUPFAM" id="SSF53756">
    <property type="entry name" value="UDP-Glycosyltransferase/glycogen phosphorylase"/>
    <property type="match status" value="1"/>
</dbReference>
<dbReference type="CDD" id="cd03784">
    <property type="entry name" value="GT1_Gtf-like"/>
    <property type="match status" value="1"/>
</dbReference>
<evidence type="ECO:0000256" key="4">
    <source>
        <dbReference type="RuleBase" id="RU003718"/>
    </source>
</evidence>
<dbReference type="GO" id="GO:0008194">
    <property type="term" value="F:UDP-glycosyltransferase activity"/>
    <property type="evidence" value="ECO:0007669"/>
    <property type="project" value="InterPro"/>
</dbReference>
<dbReference type="Gene3D" id="3.40.50.2000">
    <property type="entry name" value="Glycogen Phosphorylase B"/>
    <property type="match status" value="2"/>
</dbReference>
<dbReference type="InterPro" id="IPR035595">
    <property type="entry name" value="UDP_glycos_trans_CS"/>
</dbReference>
<dbReference type="Proteomes" id="UP001163823">
    <property type="component" value="Chromosome 11"/>
</dbReference>
<sequence length="474" mass="51845">MDHKTPRIVIVPSPGISHLIPLVEFAKRFVSLHHEFYVTFIVPTLGPPSNTMKSIFEAVAPTIDSIVLPQVNLEDLPPHIPAAVQIQLTVTHSLSSLRNVLKSLISTSNLVALVADLFASIAHDVANEFYISPFIFFPSSAMGLSFCLYFPKMDETLTCNFGELQEPVKIPGCIPIHGSDLPNPVQDRSSEAYKSFLRLSKRLHLADGIVVNSFMDMEPDVIKALQEEDGGTGNPPIYPVGPIIQNGSSSVVDGSECLKWLDNQPPKSVVYVSFGSGGTLSFDQVNELALGLELSGQRFLWAVRAPDNKSANAGYLSVQNEDPLNFLPLGFVERTKGKGQGLVVPNWAPQVEVLSHNSTGGFLTHCGWNSTLESVMHGVPLIAWPLFAEQKMNAVMLCDGLKVALRPKVNEKGLVEKEEVGKVVKDLLESEEGERIRNRMKDIKDAATNVLSENGSSTNALSELALRWKNMRLA</sequence>
<dbReference type="InterPro" id="IPR002213">
    <property type="entry name" value="UDP_glucos_trans"/>
</dbReference>
<reference evidence="6" key="1">
    <citation type="journal article" date="2023" name="Science">
        <title>Elucidation of the pathway for biosynthesis of saponin adjuvants from the soapbark tree.</title>
        <authorList>
            <person name="Reed J."/>
            <person name="Orme A."/>
            <person name="El-Demerdash A."/>
            <person name="Owen C."/>
            <person name="Martin L.B.B."/>
            <person name="Misra R.C."/>
            <person name="Kikuchi S."/>
            <person name="Rejzek M."/>
            <person name="Martin A.C."/>
            <person name="Harkess A."/>
            <person name="Leebens-Mack J."/>
            <person name="Louveau T."/>
            <person name="Stephenson M.J."/>
            <person name="Osbourn A."/>
        </authorList>
    </citation>
    <scope>NUCLEOTIDE SEQUENCE</scope>
    <source>
        <strain evidence="6">S10</strain>
    </source>
</reference>
<evidence type="ECO:0000256" key="3">
    <source>
        <dbReference type="ARBA" id="ARBA00022679"/>
    </source>
</evidence>
<dbReference type="PANTHER" id="PTHR48045">
    <property type="entry name" value="UDP-GLYCOSYLTRANSFERASE 72B1"/>
    <property type="match status" value="1"/>
</dbReference>